<protein>
    <submittedName>
        <fullName evidence="1">Uncharacterized protein</fullName>
    </submittedName>
</protein>
<dbReference type="AlphaFoldDB" id="A0A0N0PCK7"/>
<gene>
    <name evidence="1" type="ORF">RR48_05244</name>
</gene>
<dbReference type="Proteomes" id="UP000053240">
    <property type="component" value="Unassembled WGS sequence"/>
</dbReference>
<organism evidence="1 2">
    <name type="scientific">Papilio machaon</name>
    <name type="common">Old World swallowtail butterfly</name>
    <dbReference type="NCBI Taxonomy" id="76193"/>
    <lineage>
        <taxon>Eukaryota</taxon>
        <taxon>Metazoa</taxon>
        <taxon>Ecdysozoa</taxon>
        <taxon>Arthropoda</taxon>
        <taxon>Hexapoda</taxon>
        <taxon>Insecta</taxon>
        <taxon>Pterygota</taxon>
        <taxon>Neoptera</taxon>
        <taxon>Endopterygota</taxon>
        <taxon>Lepidoptera</taxon>
        <taxon>Glossata</taxon>
        <taxon>Ditrysia</taxon>
        <taxon>Papilionoidea</taxon>
        <taxon>Papilionidae</taxon>
        <taxon>Papilioninae</taxon>
        <taxon>Papilio</taxon>
    </lineage>
</organism>
<keyword evidence="2" id="KW-1185">Reference proteome</keyword>
<evidence type="ECO:0000313" key="1">
    <source>
        <dbReference type="EMBL" id="KPJ13135.1"/>
    </source>
</evidence>
<proteinExistence type="predicted"/>
<accession>A0A0N0PCK7</accession>
<name>A0A0N0PCK7_PAPMA</name>
<dbReference type="EMBL" id="KQ460650">
    <property type="protein sequence ID" value="KPJ13135.1"/>
    <property type="molecule type" value="Genomic_DNA"/>
</dbReference>
<sequence>MTFGCALARTSQSKAEVRSPPPYLKHKITLYQTSVAESVNVVTEVRIPRHLAP</sequence>
<reference evidence="1 2" key="1">
    <citation type="journal article" date="2015" name="Nat. Commun.">
        <title>Outbred genome sequencing and CRISPR/Cas9 gene editing in butterflies.</title>
        <authorList>
            <person name="Li X."/>
            <person name="Fan D."/>
            <person name="Zhang W."/>
            <person name="Liu G."/>
            <person name="Zhang L."/>
            <person name="Zhao L."/>
            <person name="Fang X."/>
            <person name="Chen L."/>
            <person name="Dong Y."/>
            <person name="Chen Y."/>
            <person name="Ding Y."/>
            <person name="Zhao R."/>
            <person name="Feng M."/>
            <person name="Zhu Y."/>
            <person name="Feng Y."/>
            <person name="Jiang X."/>
            <person name="Zhu D."/>
            <person name="Xiang H."/>
            <person name="Feng X."/>
            <person name="Li S."/>
            <person name="Wang J."/>
            <person name="Zhang G."/>
            <person name="Kronforst M.R."/>
            <person name="Wang W."/>
        </authorList>
    </citation>
    <scope>NUCLEOTIDE SEQUENCE [LARGE SCALE GENOMIC DNA]</scope>
    <source>
        <strain evidence="1">Ya'a_city_454_Pm</strain>
        <tissue evidence="1">Whole body</tissue>
    </source>
</reference>
<evidence type="ECO:0000313" key="2">
    <source>
        <dbReference type="Proteomes" id="UP000053240"/>
    </source>
</evidence>
<dbReference type="InParanoid" id="A0A0N0PCK7"/>